<protein>
    <submittedName>
        <fullName evidence="2">Uncharacterized protein</fullName>
    </submittedName>
</protein>
<feature type="region of interest" description="Disordered" evidence="1">
    <location>
        <begin position="52"/>
        <end position="81"/>
    </location>
</feature>
<evidence type="ECO:0000313" key="3">
    <source>
        <dbReference type="Proteomes" id="UP001370758"/>
    </source>
</evidence>
<gene>
    <name evidence="2" type="ORF">TWF481_001920</name>
</gene>
<sequence>MHQPAIERGNTIQQHQDALNNIPFFVKTQNPSWQWNPVDRFFMSWNKFGSAGGSSSNDAVTYGADPEPAIGTKEPYYLKGQDEGDSLERDLRLLGGPLSGFGGDLGFGSGSVTSWKRSRTSEESAGQVLQERNQYQVRSSPEEQPGEAAHGNAVGKREGGDE</sequence>
<comment type="caution">
    <text evidence="2">The sequence shown here is derived from an EMBL/GenBank/DDBJ whole genome shotgun (WGS) entry which is preliminary data.</text>
</comment>
<keyword evidence="3" id="KW-1185">Reference proteome</keyword>
<dbReference type="EMBL" id="JAVHJL010000010">
    <property type="protein sequence ID" value="KAK6496939.1"/>
    <property type="molecule type" value="Genomic_DNA"/>
</dbReference>
<feature type="region of interest" description="Disordered" evidence="1">
    <location>
        <begin position="98"/>
        <end position="162"/>
    </location>
</feature>
<name>A0AAV9VWR8_9PEZI</name>
<evidence type="ECO:0000256" key="1">
    <source>
        <dbReference type="SAM" id="MobiDB-lite"/>
    </source>
</evidence>
<reference evidence="2 3" key="1">
    <citation type="submission" date="2023-08" db="EMBL/GenBank/DDBJ databases">
        <authorList>
            <person name="Palmer J.M."/>
        </authorList>
    </citation>
    <scope>NUCLEOTIDE SEQUENCE [LARGE SCALE GENOMIC DNA]</scope>
    <source>
        <strain evidence="2 3">TWF481</strain>
    </source>
</reference>
<proteinExistence type="predicted"/>
<dbReference type="Proteomes" id="UP001370758">
    <property type="component" value="Unassembled WGS sequence"/>
</dbReference>
<feature type="compositionally biased region" description="Polar residues" evidence="1">
    <location>
        <begin position="130"/>
        <end position="139"/>
    </location>
</feature>
<accession>A0AAV9VWR8</accession>
<dbReference type="AlphaFoldDB" id="A0AAV9VWR8"/>
<evidence type="ECO:0000313" key="2">
    <source>
        <dbReference type="EMBL" id="KAK6496939.1"/>
    </source>
</evidence>
<organism evidence="2 3">
    <name type="scientific">Arthrobotrys musiformis</name>
    <dbReference type="NCBI Taxonomy" id="47236"/>
    <lineage>
        <taxon>Eukaryota</taxon>
        <taxon>Fungi</taxon>
        <taxon>Dikarya</taxon>
        <taxon>Ascomycota</taxon>
        <taxon>Pezizomycotina</taxon>
        <taxon>Orbiliomycetes</taxon>
        <taxon>Orbiliales</taxon>
        <taxon>Orbiliaceae</taxon>
        <taxon>Arthrobotrys</taxon>
    </lineage>
</organism>
<feature type="compositionally biased region" description="Gly residues" evidence="1">
    <location>
        <begin position="98"/>
        <end position="109"/>
    </location>
</feature>